<accession>A0A164JYI3</accession>
<dbReference type="Proteomes" id="UP000076858">
    <property type="component" value="Unassembled WGS sequence"/>
</dbReference>
<evidence type="ECO:0000313" key="1">
    <source>
        <dbReference type="EMBL" id="KZS02774.1"/>
    </source>
</evidence>
<reference evidence="1 2" key="1">
    <citation type="submission" date="2016-03" db="EMBL/GenBank/DDBJ databases">
        <title>EvidentialGene: Evidence-directed Construction of Genes on Genomes.</title>
        <authorList>
            <person name="Gilbert D.G."/>
            <person name="Choi J.-H."/>
            <person name="Mockaitis K."/>
            <person name="Colbourne J."/>
            <person name="Pfrender M."/>
        </authorList>
    </citation>
    <scope>NUCLEOTIDE SEQUENCE [LARGE SCALE GENOMIC DNA]</scope>
    <source>
        <strain evidence="1 2">Xinb3</strain>
        <tissue evidence="1">Complete organism</tissue>
    </source>
</reference>
<evidence type="ECO:0000313" key="2">
    <source>
        <dbReference type="Proteomes" id="UP000076858"/>
    </source>
</evidence>
<gene>
    <name evidence="1" type="ORF">APZ42_000047</name>
</gene>
<comment type="caution">
    <text evidence="1">The sequence shown here is derived from an EMBL/GenBank/DDBJ whole genome shotgun (WGS) entry which is preliminary data.</text>
</comment>
<protein>
    <submittedName>
        <fullName evidence="1">Uncharacterized protein</fullName>
    </submittedName>
</protein>
<name>A0A164JYI3_9CRUS</name>
<sequence length="80" mass="8917">MTRHTSIGSACLPCRELQYSTRFIELHCIILRSTGCQQIIVNFYSHVLAHHSLDPVSSDCLAISLHGLLSFSEGQIFVLT</sequence>
<proteinExistence type="predicted"/>
<organism evidence="1 2">
    <name type="scientific">Daphnia magna</name>
    <dbReference type="NCBI Taxonomy" id="35525"/>
    <lineage>
        <taxon>Eukaryota</taxon>
        <taxon>Metazoa</taxon>
        <taxon>Ecdysozoa</taxon>
        <taxon>Arthropoda</taxon>
        <taxon>Crustacea</taxon>
        <taxon>Branchiopoda</taxon>
        <taxon>Diplostraca</taxon>
        <taxon>Cladocera</taxon>
        <taxon>Anomopoda</taxon>
        <taxon>Daphniidae</taxon>
        <taxon>Daphnia</taxon>
    </lineage>
</organism>
<dbReference type="EMBL" id="LRGB01003490">
    <property type="protein sequence ID" value="KZS02774.1"/>
    <property type="molecule type" value="Genomic_DNA"/>
</dbReference>
<dbReference type="AlphaFoldDB" id="A0A164JYI3"/>
<keyword evidence="2" id="KW-1185">Reference proteome</keyword>